<feature type="compositionally biased region" description="Polar residues" evidence="1">
    <location>
        <begin position="7"/>
        <end position="23"/>
    </location>
</feature>
<feature type="compositionally biased region" description="Polar residues" evidence="1">
    <location>
        <begin position="466"/>
        <end position="482"/>
    </location>
</feature>
<protein>
    <submittedName>
        <fullName evidence="2">Uncharacterized protein</fullName>
    </submittedName>
</protein>
<evidence type="ECO:0000256" key="1">
    <source>
        <dbReference type="SAM" id="MobiDB-lite"/>
    </source>
</evidence>
<sequence>PSAGDTARSNVRQVIPWNTTVTDDNGDSRQVRVVDTPDGPAVVADDGTATGEVLTTDTDSGVTSTTRRDGLEGRQLTDPDTARAESADDTDTTPTSEAAPAGTPGDHAANGANGANGGNGTDGDGDQGGNGGDLPVGPLGAGGVLAGAAGAILADRRRRDGTHRGDINWGNGREQSLILLEGPDSPREHRFDMDVPDGGKMVKNPDGSVDVLDADGNVVEHVKAPWAFDALGRPVETHFEVDNDNGTLVQVVDPDRTTLLPILADPDKQKSGDASAAQGAVAGAQIGALAATDDDTPTGAAAGAQVGALVGNASPEAGADTPPVDSNQNPPQPDPEQRRQDNNNLSIAANSNQNPADVDGDADKEMLGAIDITGREEGVPWKEDLGNGEEAERVIVPGTGRQTVDSRVTGGPNGDNDIRTTANDLNGVDIWSHEEEGGGSYAQTDNDNDRLMTQRFDQAPAAGETATPSVTSEANADNSQGTVVADNPDGSQSYGDYQRTGDNQYEMEVTNPDDTTSGIQSTQRDDAGVSTRVDDQDGSRVSTDGGAPVPLDDAGNDISQNGDPDPNTGRFYDPESGEWVNGAVLGGVPVHRGNDSKLTDPDGNEVTVGTNSETGEPEVSVTDPTFGTSDIAGAINSTGTSIGFGAAEESAKRVGSEADDLLRASRWGSRAFTGVGAVAGAEIDRQQGMPAEEAYISNLAGGAVGLGVGAVATPAIASGLAAVGVAAAAPVAAPVIAVVGAAAVATAAGIGITKGIQALWN</sequence>
<feature type="region of interest" description="Disordered" evidence="1">
    <location>
        <begin position="459"/>
        <end position="576"/>
    </location>
</feature>
<feature type="region of interest" description="Disordered" evidence="1">
    <location>
        <begin position="592"/>
        <end position="621"/>
    </location>
</feature>
<evidence type="ECO:0000313" key="2">
    <source>
        <dbReference type="EMBL" id="MCJ7857200.1"/>
    </source>
</evidence>
<reference evidence="2" key="1">
    <citation type="submission" date="2022-04" db="EMBL/GenBank/DDBJ databases">
        <title>Corynebacterium kalidii LD5P10.</title>
        <authorList>
            <person name="Sun J.Q."/>
        </authorList>
    </citation>
    <scope>NUCLEOTIDE SEQUENCE</scope>
    <source>
        <strain evidence="2">LD5P10</strain>
    </source>
</reference>
<feature type="compositionally biased region" description="Basic and acidic residues" evidence="1">
    <location>
        <begin position="66"/>
        <end position="86"/>
    </location>
</feature>
<dbReference type="AlphaFoldDB" id="A0A9X1WGX0"/>
<dbReference type="Proteomes" id="UP001139207">
    <property type="component" value="Unassembled WGS sequence"/>
</dbReference>
<feature type="compositionally biased region" description="Low complexity" evidence="1">
    <location>
        <begin position="55"/>
        <end position="65"/>
    </location>
</feature>
<accession>A0A9X1WGX0</accession>
<proteinExistence type="predicted"/>
<feature type="compositionally biased region" description="Polar residues" evidence="1">
    <location>
        <begin position="489"/>
        <end position="503"/>
    </location>
</feature>
<organism evidence="2 3">
    <name type="scientific">Corynebacterium kalidii</name>
    <dbReference type="NCBI Taxonomy" id="2931982"/>
    <lineage>
        <taxon>Bacteria</taxon>
        <taxon>Bacillati</taxon>
        <taxon>Actinomycetota</taxon>
        <taxon>Actinomycetes</taxon>
        <taxon>Mycobacteriales</taxon>
        <taxon>Corynebacteriaceae</taxon>
        <taxon>Corynebacterium</taxon>
    </lineage>
</organism>
<comment type="caution">
    <text evidence="2">The sequence shown here is derived from an EMBL/GenBank/DDBJ whole genome shotgun (WGS) entry which is preliminary data.</text>
</comment>
<feature type="non-terminal residue" evidence="2">
    <location>
        <position position="1"/>
    </location>
</feature>
<evidence type="ECO:0000313" key="3">
    <source>
        <dbReference type="Proteomes" id="UP001139207"/>
    </source>
</evidence>
<feature type="region of interest" description="Disordered" evidence="1">
    <location>
        <begin position="1"/>
        <end position="137"/>
    </location>
</feature>
<keyword evidence="3" id="KW-1185">Reference proteome</keyword>
<feature type="compositionally biased region" description="Gly residues" evidence="1">
    <location>
        <begin position="114"/>
        <end position="137"/>
    </location>
</feature>
<feature type="region of interest" description="Disordered" evidence="1">
    <location>
        <begin position="312"/>
        <end position="341"/>
    </location>
</feature>
<name>A0A9X1WGX0_9CORY</name>
<feature type="compositionally biased region" description="Polar residues" evidence="1">
    <location>
        <begin position="512"/>
        <end position="522"/>
    </location>
</feature>
<feature type="compositionally biased region" description="Basic and acidic residues" evidence="1">
    <location>
        <begin position="523"/>
        <end position="538"/>
    </location>
</feature>
<dbReference type="EMBL" id="JALIEA010000005">
    <property type="protein sequence ID" value="MCJ7857200.1"/>
    <property type="molecule type" value="Genomic_DNA"/>
</dbReference>
<gene>
    <name evidence="2" type="ORF">MUN33_00485</name>
</gene>
<feature type="region of interest" description="Disordered" evidence="1">
    <location>
        <begin position="399"/>
        <end position="422"/>
    </location>
</feature>